<keyword evidence="2" id="KW-1185">Reference proteome</keyword>
<dbReference type="EMBL" id="KZ417828">
    <property type="protein sequence ID" value="PIO53176.1"/>
    <property type="molecule type" value="Genomic_DNA"/>
</dbReference>
<evidence type="ECO:0000313" key="2">
    <source>
        <dbReference type="Proteomes" id="UP000230423"/>
    </source>
</evidence>
<dbReference type="Proteomes" id="UP000230423">
    <property type="component" value="Unassembled WGS sequence"/>
</dbReference>
<organism evidence="1 2">
    <name type="scientific">Teladorsagia circumcincta</name>
    <name type="common">Brown stomach worm</name>
    <name type="synonym">Ostertagia circumcincta</name>
    <dbReference type="NCBI Taxonomy" id="45464"/>
    <lineage>
        <taxon>Eukaryota</taxon>
        <taxon>Metazoa</taxon>
        <taxon>Ecdysozoa</taxon>
        <taxon>Nematoda</taxon>
        <taxon>Chromadorea</taxon>
        <taxon>Rhabditida</taxon>
        <taxon>Rhabditina</taxon>
        <taxon>Rhabditomorpha</taxon>
        <taxon>Strongyloidea</taxon>
        <taxon>Trichostrongylidae</taxon>
        <taxon>Teladorsagia</taxon>
    </lineage>
</organism>
<accession>A0A2G9T5E9</accession>
<name>A0A2G9T5E9_TELCI</name>
<dbReference type="AlphaFoldDB" id="A0A2G9T5E9"/>
<protein>
    <submittedName>
        <fullName evidence="1">Uncharacterized protein</fullName>
    </submittedName>
</protein>
<proteinExistence type="predicted"/>
<reference evidence="1 2" key="1">
    <citation type="submission" date="2015-09" db="EMBL/GenBank/DDBJ databases">
        <title>Draft genome of the parasitic nematode Teladorsagia circumcincta isolate WARC Sus (inbred).</title>
        <authorList>
            <person name="Mitreva M."/>
        </authorList>
    </citation>
    <scope>NUCLEOTIDE SEQUENCE [LARGE SCALE GENOMIC DNA]</scope>
    <source>
        <strain evidence="1 2">S</strain>
    </source>
</reference>
<sequence>MLAQFPCVVFSSKMDCFKASQHSPIERLFP</sequence>
<gene>
    <name evidence="1" type="ORF">TELCIR_25499</name>
</gene>
<evidence type="ECO:0000313" key="1">
    <source>
        <dbReference type="EMBL" id="PIO53176.1"/>
    </source>
</evidence>